<protein>
    <submittedName>
        <fullName evidence="3">Sushi, von Willebrand factor type A, EGF and pentraxin domain-containing protein 1</fullName>
    </submittedName>
</protein>
<sequence>MPKYSLTWMTKAVCIWLNRIPKPSSSKTCPAGNSPLRKEGCNNGSSPIPCPEGTFRSAGLSSSLTCLACPVNFFSAEVGQVACLPCGSEAVQPKEGQNTCVCLRQGRVFQPSDAQCPCAPGYRSLREDRRWDCVQETYDICRDDAIRNQDGQCLTKEEWAHYCSDQVCDIPQDYQGYDKVLGLCLCQVGSLDNTCGLRCRQQQRGILKFFCEDNRARLSITYKNGRQVDIFWEELAASLQGLIFHAQNLCASETQVPQPVYMVKTNGRGFVGVNDPEPEALQHLFATQSLIPPAFRNELWTANSWDISWTSAKSGFRFSQPEPANATPKSTLTGILNPTVCLQMHEILMFIVSKDHYPVYDVNNLYNTNQDFDWGAFRKLTEEMQLAPSYTSFFFFLYQFYDPGTYVFRLSSNQHKKMVADLVLKPDWPAVIGIFIALVFLILIYLVLICKLWDSEDLIDLDSFNTNVFFEILLTQSLAVTTKLSQFKEELKSTYFKLLEDSASLRDLWVAKMCIPDGGKPCSDALMGDYMKVKEEAEEEIKCRKHRAAEYEESLNRQINLLTQHLKHEEEHWVAFNSALQGMVRQVEMLDDVLSGEELSSNSQPEHRRLLSLTDAAIEKLISMLVKENHRLTQWGLLGEGTGAGLLNKEKTRVLPKDKLVEPGGSLKTEEVLQQDLATGLIMPNKDVNMLLANRSMKSASPDHFLHPGTGKLLPIAGNVGFDPIKSKLIPVVDLVSGIVVPLGGLQGPSGDLLLPGDPFLEPLSGKMARMQGLSLRQDKVEPHAGSYQVLLEANVTIAQTLVVKALQEYKDSISKDPSSTGTLPKSLNGPEEAMKTALAHKLDYLMYQLQNLEKQRDGASRVKRTGMIKYLSTEFWMPAVFGMKIPDPGSSELMVPVLGVECDWKTGQPIPLAGVTEDADGKGKIR</sequence>
<dbReference type="Gene3D" id="2.10.50.10">
    <property type="entry name" value="Tumor Necrosis Factor Receptor, subunit A, domain 2"/>
    <property type="match status" value="1"/>
</dbReference>
<proteinExistence type="predicted"/>
<evidence type="ECO:0000313" key="3">
    <source>
        <dbReference type="EMBL" id="ETE68440.1"/>
    </source>
</evidence>
<dbReference type="PANTHER" id="PTHR47236:SF5">
    <property type="entry name" value="GENE, 32742-RELATED"/>
    <property type="match status" value="1"/>
</dbReference>
<feature type="transmembrane region" description="Helical" evidence="1">
    <location>
        <begin position="390"/>
        <end position="408"/>
    </location>
</feature>
<dbReference type="SMART" id="SM01411">
    <property type="entry name" value="Ephrin_rec_like"/>
    <property type="match status" value="1"/>
</dbReference>
<dbReference type="InterPro" id="IPR011641">
    <property type="entry name" value="Tyr-kin_ephrin_A/B_rcpt-like"/>
</dbReference>
<keyword evidence="1" id="KW-0472">Membrane</keyword>
<name>V8P2B0_OPHHA</name>
<dbReference type="AlphaFoldDB" id="V8P2B0"/>
<comment type="caution">
    <text evidence="3">The sequence shown here is derived from an EMBL/GenBank/DDBJ whole genome shotgun (WGS) entry which is preliminary data.</text>
</comment>
<dbReference type="EMBL" id="AZIM01001015">
    <property type="protein sequence ID" value="ETE68440.1"/>
    <property type="molecule type" value="Genomic_DNA"/>
</dbReference>
<dbReference type="OrthoDB" id="9946655at2759"/>
<evidence type="ECO:0000313" key="4">
    <source>
        <dbReference type="Proteomes" id="UP000018936"/>
    </source>
</evidence>
<dbReference type="Proteomes" id="UP000018936">
    <property type="component" value="Unassembled WGS sequence"/>
</dbReference>
<keyword evidence="1" id="KW-0812">Transmembrane</keyword>
<feature type="domain" description="Tyrosine-protein kinase ephrin type A/B receptor-like" evidence="2">
    <location>
        <begin position="63"/>
        <end position="96"/>
    </location>
</feature>
<organism evidence="3 4">
    <name type="scientific">Ophiophagus hannah</name>
    <name type="common">King cobra</name>
    <name type="synonym">Naja hannah</name>
    <dbReference type="NCBI Taxonomy" id="8665"/>
    <lineage>
        <taxon>Eukaryota</taxon>
        <taxon>Metazoa</taxon>
        <taxon>Chordata</taxon>
        <taxon>Craniata</taxon>
        <taxon>Vertebrata</taxon>
        <taxon>Euteleostomi</taxon>
        <taxon>Lepidosauria</taxon>
        <taxon>Squamata</taxon>
        <taxon>Bifurcata</taxon>
        <taxon>Unidentata</taxon>
        <taxon>Episquamata</taxon>
        <taxon>Toxicofera</taxon>
        <taxon>Serpentes</taxon>
        <taxon>Colubroidea</taxon>
        <taxon>Elapidae</taxon>
        <taxon>Elapinae</taxon>
        <taxon>Ophiophagus</taxon>
    </lineage>
</organism>
<evidence type="ECO:0000259" key="2">
    <source>
        <dbReference type="Pfam" id="PF07699"/>
    </source>
</evidence>
<keyword evidence="1" id="KW-1133">Transmembrane helix</keyword>
<evidence type="ECO:0000256" key="1">
    <source>
        <dbReference type="SAM" id="Phobius"/>
    </source>
</evidence>
<dbReference type="PANTHER" id="PTHR47236">
    <property type="entry name" value="GENE, 32742-RELATED-RELATED"/>
    <property type="match status" value="1"/>
</dbReference>
<feature type="transmembrane region" description="Helical" evidence="1">
    <location>
        <begin position="428"/>
        <end position="448"/>
    </location>
</feature>
<gene>
    <name evidence="3" type="primary">SVEP1</name>
    <name evidence="3" type="ORF">L345_05756</name>
</gene>
<reference evidence="3 4" key="1">
    <citation type="journal article" date="2013" name="Proc. Natl. Acad. Sci. U.S.A.">
        <title>The king cobra genome reveals dynamic gene evolution and adaptation in the snake venom system.</title>
        <authorList>
            <person name="Vonk F.J."/>
            <person name="Casewell N.R."/>
            <person name="Henkel C.V."/>
            <person name="Heimberg A.M."/>
            <person name="Jansen H.J."/>
            <person name="McCleary R.J."/>
            <person name="Kerkkamp H.M."/>
            <person name="Vos R.A."/>
            <person name="Guerreiro I."/>
            <person name="Calvete J.J."/>
            <person name="Wuster W."/>
            <person name="Woods A.E."/>
            <person name="Logan J.M."/>
            <person name="Harrison R.A."/>
            <person name="Castoe T.A."/>
            <person name="de Koning A.P."/>
            <person name="Pollock D.D."/>
            <person name="Yandell M."/>
            <person name="Calderon D."/>
            <person name="Renjifo C."/>
            <person name="Currier R.B."/>
            <person name="Salgado D."/>
            <person name="Pla D."/>
            <person name="Sanz L."/>
            <person name="Hyder A.S."/>
            <person name="Ribeiro J.M."/>
            <person name="Arntzen J.W."/>
            <person name="van den Thillart G.E."/>
            <person name="Boetzer M."/>
            <person name="Pirovano W."/>
            <person name="Dirks R.P."/>
            <person name="Spaink H.P."/>
            <person name="Duboule D."/>
            <person name="McGlinn E."/>
            <person name="Kini R.M."/>
            <person name="Richardson M.K."/>
        </authorList>
    </citation>
    <scope>NUCLEOTIDE SEQUENCE</scope>
    <source>
        <tissue evidence="3">Blood</tissue>
    </source>
</reference>
<keyword evidence="4" id="KW-1185">Reference proteome</keyword>
<feature type="non-terminal residue" evidence="3">
    <location>
        <position position="927"/>
    </location>
</feature>
<accession>V8P2B0</accession>
<dbReference type="Pfam" id="PF07699">
    <property type="entry name" value="Ephrin_rec_like"/>
    <property type="match status" value="1"/>
</dbReference>